<comment type="function">
    <text evidence="12">The main replicative DNA helicase, it participates in initiation and elongation during chromosome replication. Travels ahead of the DNA replisome, separating dsDNA into templates for DNA synthesis. A processive ATP-dependent 5'-3' DNA helicase it has DNA-dependent ATPase activity.</text>
</comment>
<reference evidence="14" key="1">
    <citation type="submission" date="2022-02" db="EMBL/GenBank/DDBJ databases">
        <title>Crop Bioprotection Bacillus Genome Sequencing.</title>
        <authorList>
            <person name="Dunlap C."/>
        </authorList>
    </citation>
    <scope>NUCLEOTIDE SEQUENCE</scope>
    <source>
        <strain evidence="14">M18B4</strain>
    </source>
</reference>
<dbReference type="SUPFAM" id="SSF52540">
    <property type="entry name" value="P-loop containing nucleoside triphosphate hydrolases"/>
    <property type="match status" value="1"/>
</dbReference>
<keyword evidence="2 12" id="KW-0639">Primosome</keyword>
<keyword evidence="6 12" id="KW-0347">Helicase</keyword>
<protein>
    <recommendedName>
        <fullName evidence="11 12">Replicative DNA helicase</fullName>
        <ecNumber evidence="11 12">5.6.2.3</ecNumber>
    </recommendedName>
</protein>
<dbReference type="GO" id="GO:1990077">
    <property type="term" value="C:primosome complex"/>
    <property type="evidence" value="ECO:0007669"/>
    <property type="project" value="UniProtKB-UniRule"/>
</dbReference>
<evidence type="ECO:0000256" key="1">
    <source>
        <dbReference type="ARBA" id="ARBA00008428"/>
    </source>
</evidence>
<comment type="catalytic activity">
    <reaction evidence="10 12">
        <text>ATP + H2O = ADP + phosphate + H(+)</text>
        <dbReference type="Rhea" id="RHEA:13065"/>
        <dbReference type="ChEBI" id="CHEBI:15377"/>
        <dbReference type="ChEBI" id="CHEBI:15378"/>
        <dbReference type="ChEBI" id="CHEBI:30616"/>
        <dbReference type="ChEBI" id="CHEBI:43474"/>
        <dbReference type="ChEBI" id="CHEBI:456216"/>
        <dbReference type="EC" id="5.6.2.3"/>
    </reaction>
</comment>
<keyword evidence="4 12" id="KW-0547">Nucleotide-binding</keyword>
<dbReference type="Gene3D" id="3.40.50.300">
    <property type="entry name" value="P-loop containing nucleotide triphosphate hydrolases"/>
    <property type="match status" value="1"/>
</dbReference>
<keyword evidence="8 12" id="KW-0238">DNA-binding</keyword>
<gene>
    <name evidence="14" type="primary">dnaB</name>
    <name evidence="14" type="ORF">MOC45_20180</name>
</gene>
<organism evidence="14 15">
    <name type="scientific">Bacillus spizizenii</name>
    <name type="common">Bacillus subtilis subsp. spizizenii</name>
    <dbReference type="NCBI Taxonomy" id="96241"/>
    <lineage>
        <taxon>Bacteria</taxon>
        <taxon>Bacillati</taxon>
        <taxon>Bacillota</taxon>
        <taxon>Bacilli</taxon>
        <taxon>Bacillales</taxon>
        <taxon>Bacillaceae</taxon>
        <taxon>Bacillus</taxon>
    </lineage>
</organism>
<sequence length="442" mass="49517">MDTNQFLYNIDAEQSFLGALLSEPELIKDSRIKPLHLSQFKHRNLLAAMIELDSKGIPIDLVAIVEQVGRDNIGSVGGHKYLSDLTESVPTTANISFYEKLIFEYWQKREMSKIAEEIKQNAAHEDVSATIQTSISNLMRLEDATGDEEDGAIQNDLLDIYEELATPKGEITGMRSGFAELDRMTSGFQKQELVIIAARPSVGKTAFCLNVAANFMGSSLNQYSGGAVGIFSLEMSRKQLLKRMASILGNINADAMRTGNLTANDWNKLSQANGILGSADLRIFDRPGVTVNEIWSKARKMKREYAGKDILIIIDYLQLITGSAKHRGNRTQEIGEISRMLKHMARELDICVIALSQLSRGVEQRQDKRPMMSDIRESGQIEQDADVIGFLYRDDYYDKESESKNIIEIIIAKQRNGPVGTVSLAFIKEYGLFLNLERRFDS</sequence>
<keyword evidence="3 12" id="KW-0235">DNA replication</keyword>
<dbReference type="AlphaFoldDB" id="A0A9Q4DRU1"/>
<evidence type="ECO:0000256" key="4">
    <source>
        <dbReference type="ARBA" id="ARBA00022741"/>
    </source>
</evidence>
<evidence type="ECO:0000256" key="3">
    <source>
        <dbReference type="ARBA" id="ARBA00022705"/>
    </source>
</evidence>
<evidence type="ECO:0000313" key="14">
    <source>
        <dbReference type="EMBL" id="MCY8122874.1"/>
    </source>
</evidence>
<proteinExistence type="inferred from homology"/>
<evidence type="ECO:0000256" key="5">
    <source>
        <dbReference type="ARBA" id="ARBA00022801"/>
    </source>
</evidence>
<accession>A0A9Q4DRU1</accession>
<feature type="domain" description="SF4 helicase" evidence="13">
    <location>
        <begin position="167"/>
        <end position="440"/>
    </location>
</feature>
<evidence type="ECO:0000256" key="2">
    <source>
        <dbReference type="ARBA" id="ARBA00022515"/>
    </source>
</evidence>
<dbReference type="Pfam" id="PF00772">
    <property type="entry name" value="DnaB"/>
    <property type="match status" value="1"/>
</dbReference>
<dbReference type="InterPro" id="IPR036185">
    <property type="entry name" value="DNA_heli_DnaB-like_N_sf"/>
</dbReference>
<evidence type="ECO:0000256" key="9">
    <source>
        <dbReference type="ARBA" id="ARBA00023235"/>
    </source>
</evidence>
<dbReference type="SMART" id="SM00382">
    <property type="entry name" value="AAA"/>
    <property type="match status" value="1"/>
</dbReference>
<dbReference type="Pfam" id="PF03796">
    <property type="entry name" value="DnaB_C"/>
    <property type="match status" value="1"/>
</dbReference>
<dbReference type="NCBIfam" id="TIGR00665">
    <property type="entry name" value="DnaB"/>
    <property type="match status" value="1"/>
</dbReference>
<evidence type="ECO:0000256" key="10">
    <source>
        <dbReference type="ARBA" id="ARBA00048954"/>
    </source>
</evidence>
<evidence type="ECO:0000256" key="6">
    <source>
        <dbReference type="ARBA" id="ARBA00022806"/>
    </source>
</evidence>
<evidence type="ECO:0000256" key="11">
    <source>
        <dbReference type="NCBIfam" id="TIGR00665"/>
    </source>
</evidence>
<evidence type="ECO:0000259" key="13">
    <source>
        <dbReference type="PROSITE" id="PS51199"/>
    </source>
</evidence>
<dbReference type="GO" id="GO:0003677">
    <property type="term" value="F:DNA binding"/>
    <property type="evidence" value="ECO:0007669"/>
    <property type="project" value="UniProtKB-UniRule"/>
</dbReference>
<evidence type="ECO:0000313" key="15">
    <source>
        <dbReference type="Proteomes" id="UP001070352"/>
    </source>
</evidence>
<dbReference type="SUPFAM" id="SSF48024">
    <property type="entry name" value="N-terminal domain of DnaB helicase"/>
    <property type="match status" value="1"/>
</dbReference>
<evidence type="ECO:0000256" key="12">
    <source>
        <dbReference type="RuleBase" id="RU362085"/>
    </source>
</evidence>
<dbReference type="GO" id="GO:0006269">
    <property type="term" value="P:DNA replication, synthesis of primer"/>
    <property type="evidence" value="ECO:0007669"/>
    <property type="project" value="UniProtKB-UniRule"/>
</dbReference>
<evidence type="ECO:0000256" key="8">
    <source>
        <dbReference type="ARBA" id="ARBA00023125"/>
    </source>
</evidence>
<keyword evidence="5 12" id="KW-0378">Hydrolase</keyword>
<dbReference type="InterPro" id="IPR003593">
    <property type="entry name" value="AAA+_ATPase"/>
</dbReference>
<dbReference type="PANTHER" id="PTHR30153">
    <property type="entry name" value="REPLICATIVE DNA HELICASE DNAB"/>
    <property type="match status" value="1"/>
</dbReference>
<dbReference type="Gene3D" id="1.10.860.10">
    <property type="entry name" value="DNAb Helicase, Chain A"/>
    <property type="match status" value="1"/>
</dbReference>
<dbReference type="EMBL" id="JALANJ010000045">
    <property type="protein sequence ID" value="MCY8122874.1"/>
    <property type="molecule type" value="Genomic_DNA"/>
</dbReference>
<comment type="caution">
    <text evidence="14">The sequence shown here is derived from an EMBL/GenBank/DDBJ whole genome shotgun (WGS) entry which is preliminary data.</text>
</comment>
<dbReference type="GO" id="GO:0016787">
    <property type="term" value="F:hydrolase activity"/>
    <property type="evidence" value="ECO:0007669"/>
    <property type="project" value="UniProtKB-KW"/>
</dbReference>
<name>A0A9Q4DRU1_BACSC</name>
<dbReference type="InterPro" id="IPR007694">
    <property type="entry name" value="DNA_helicase_DnaB-like_C"/>
</dbReference>
<dbReference type="EC" id="5.6.2.3" evidence="11 12"/>
<keyword evidence="9" id="KW-0413">Isomerase</keyword>
<keyword evidence="7 12" id="KW-0067">ATP-binding</keyword>
<dbReference type="InterPro" id="IPR016136">
    <property type="entry name" value="DNA_helicase_N/primase_C"/>
</dbReference>
<evidence type="ECO:0000256" key="7">
    <source>
        <dbReference type="ARBA" id="ARBA00022840"/>
    </source>
</evidence>
<dbReference type="GO" id="GO:0043139">
    <property type="term" value="F:5'-3' DNA helicase activity"/>
    <property type="evidence" value="ECO:0007669"/>
    <property type="project" value="UniProtKB-EC"/>
</dbReference>
<dbReference type="FunFam" id="3.40.50.300:FF:000351">
    <property type="entry name" value="Replicative DNA helicase"/>
    <property type="match status" value="1"/>
</dbReference>
<dbReference type="PANTHER" id="PTHR30153:SF2">
    <property type="entry name" value="REPLICATIVE DNA HELICASE"/>
    <property type="match status" value="1"/>
</dbReference>
<dbReference type="InterPro" id="IPR007692">
    <property type="entry name" value="DNA_helicase_DnaB"/>
</dbReference>
<dbReference type="GO" id="GO:0005829">
    <property type="term" value="C:cytosol"/>
    <property type="evidence" value="ECO:0007669"/>
    <property type="project" value="TreeGrafter"/>
</dbReference>
<dbReference type="Proteomes" id="UP001070352">
    <property type="component" value="Unassembled WGS sequence"/>
</dbReference>
<dbReference type="PROSITE" id="PS51199">
    <property type="entry name" value="SF4_HELICASE"/>
    <property type="match status" value="1"/>
</dbReference>
<comment type="similarity">
    <text evidence="1 12">Belongs to the helicase family. DnaB subfamily.</text>
</comment>
<dbReference type="CDD" id="cd00984">
    <property type="entry name" value="DnaB_C"/>
    <property type="match status" value="1"/>
</dbReference>
<dbReference type="GO" id="GO:0005524">
    <property type="term" value="F:ATP binding"/>
    <property type="evidence" value="ECO:0007669"/>
    <property type="project" value="UniProtKB-UniRule"/>
</dbReference>
<dbReference type="InterPro" id="IPR027417">
    <property type="entry name" value="P-loop_NTPase"/>
</dbReference>
<dbReference type="InterPro" id="IPR007693">
    <property type="entry name" value="DNA_helicase_DnaB-like_N"/>
</dbReference>